<dbReference type="Pfam" id="PF10937">
    <property type="entry name" value="Kgd4-YMR31"/>
    <property type="match status" value="1"/>
</dbReference>
<evidence type="ECO:0000313" key="4">
    <source>
        <dbReference type="EMBL" id="KAK5649007.1"/>
    </source>
</evidence>
<keyword evidence="5" id="KW-1185">Reference proteome</keyword>
<sequence>MLFAIPKRCIYVSIPLRNPLIKFRYGSREQHQRIVVEETSSHTSSTSQTATQTSEPIFDYQLPLRYKRVPMEDTEIEYINRGGPD</sequence>
<name>A0AAN7ZP76_9COLE</name>
<keyword evidence="2" id="KW-0496">Mitochondrion</keyword>
<evidence type="ECO:0000313" key="5">
    <source>
        <dbReference type="Proteomes" id="UP001329430"/>
    </source>
</evidence>
<accession>A0AAN7ZP76</accession>
<dbReference type="GO" id="GO:0005739">
    <property type="term" value="C:mitochondrion"/>
    <property type="evidence" value="ECO:0007669"/>
    <property type="project" value="UniProtKB-SubCell"/>
</dbReference>
<reference evidence="4 5" key="1">
    <citation type="journal article" date="2024" name="Insects">
        <title>An Improved Chromosome-Level Genome Assembly of the Firefly Pyrocoelia pectoralis.</title>
        <authorList>
            <person name="Fu X."/>
            <person name="Meyer-Rochow V.B."/>
            <person name="Ballantyne L."/>
            <person name="Zhu X."/>
        </authorList>
    </citation>
    <scope>NUCLEOTIDE SEQUENCE [LARGE SCALE GENOMIC DNA]</scope>
    <source>
        <strain evidence="4">XCY_ONT2</strain>
    </source>
</reference>
<comment type="subcellular location">
    <subcellularLocation>
        <location evidence="1">Mitochondrion</location>
    </subcellularLocation>
</comment>
<dbReference type="Proteomes" id="UP001329430">
    <property type="component" value="Chromosome 2"/>
</dbReference>
<evidence type="ECO:0000256" key="2">
    <source>
        <dbReference type="ARBA" id="ARBA00023128"/>
    </source>
</evidence>
<evidence type="ECO:0000256" key="1">
    <source>
        <dbReference type="ARBA" id="ARBA00004173"/>
    </source>
</evidence>
<comment type="similarity">
    <text evidence="3">Belongs to the alpha-ketoglutarate dehydrogenase component 4 family.</text>
</comment>
<dbReference type="InterPro" id="IPR020373">
    <property type="entry name" value="Kgd4/YMR-31"/>
</dbReference>
<dbReference type="AlphaFoldDB" id="A0AAN7ZP76"/>
<evidence type="ECO:0008006" key="6">
    <source>
        <dbReference type="Google" id="ProtNLM"/>
    </source>
</evidence>
<proteinExistence type="inferred from homology"/>
<dbReference type="GO" id="GO:0006103">
    <property type="term" value="P:2-oxoglutarate metabolic process"/>
    <property type="evidence" value="ECO:0007669"/>
    <property type="project" value="InterPro"/>
</dbReference>
<organism evidence="4 5">
    <name type="scientific">Pyrocoelia pectoralis</name>
    <dbReference type="NCBI Taxonomy" id="417401"/>
    <lineage>
        <taxon>Eukaryota</taxon>
        <taxon>Metazoa</taxon>
        <taxon>Ecdysozoa</taxon>
        <taxon>Arthropoda</taxon>
        <taxon>Hexapoda</taxon>
        <taxon>Insecta</taxon>
        <taxon>Pterygota</taxon>
        <taxon>Neoptera</taxon>
        <taxon>Endopterygota</taxon>
        <taxon>Coleoptera</taxon>
        <taxon>Polyphaga</taxon>
        <taxon>Elateriformia</taxon>
        <taxon>Elateroidea</taxon>
        <taxon>Lampyridae</taxon>
        <taxon>Lampyrinae</taxon>
        <taxon>Pyrocoelia</taxon>
    </lineage>
</organism>
<protein>
    <recommendedName>
        <fullName evidence="6">28S ribosomal protein S36, mitochondrial</fullName>
    </recommendedName>
</protein>
<comment type="caution">
    <text evidence="4">The sequence shown here is derived from an EMBL/GenBank/DDBJ whole genome shotgun (WGS) entry which is preliminary data.</text>
</comment>
<dbReference type="EMBL" id="JAVRBK010000002">
    <property type="protein sequence ID" value="KAK5649007.1"/>
    <property type="molecule type" value="Genomic_DNA"/>
</dbReference>
<evidence type="ECO:0000256" key="3">
    <source>
        <dbReference type="ARBA" id="ARBA00043970"/>
    </source>
</evidence>
<gene>
    <name evidence="4" type="ORF">RI129_003899</name>
</gene>